<dbReference type="InterPro" id="IPR050967">
    <property type="entry name" value="Thiamine_Salvage_TenA"/>
</dbReference>
<dbReference type="Proteomes" id="UP001345219">
    <property type="component" value="Chromosome 4"/>
</dbReference>
<reference evidence="1 2" key="1">
    <citation type="journal article" date="2023" name="Hortic Res">
        <title>Pangenome of water caltrop reveals structural variations and asymmetric subgenome divergence after allopolyploidization.</title>
        <authorList>
            <person name="Zhang X."/>
            <person name="Chen Y."/>
            <person name="Wang L."/>
            <person name="Yuan Y."/>
            <person name="Fang M."/>
            <person name="Shi L."/>
            <person name="Lu R."/>
            <person name="Comes H.P."/>
            <person name="Ma Y."/>
            <person name="Chen Y."/>
            <person name="Huang G."/>
            <person name="Zhou Y."/>
            <person name="Zheng Z."/>
            <person name="Qiu Y."/>
        </authorList>
    </citation>
    <scope>NUCLEOTIDE SEQUENCE [LARGE SCALE GENOMIC DNA]</scope>
    <source>
        <tissue evidence="1">Roots</tissue>
    </source>
</reference>
<dbReference type="Gene3D" id="3.40.50.1000">
    <property type="entry name" value="HAD superfamily/HAD-like"/>
    <property type="match status" value="1"/>
</dbReference>
<evidence type="ECO:0000313" key="2">
    <source>
        <dbReference type="Proteomes" id="UP001345219"/>
    </source>
</evidence>
<dbReference type="SUPFAM" id="SSF56784">
    <property type="entry name" value="HAD-like"/>
    <property type="match status" value="1"/>
</dbReference>
<name>A0AAN7JQI6_9MYRT</name>
<sequence length="179" mass="20423">MNIGANELLYDGQDPDVGEVVGMKRQVESPGDKVKLFLDILKNIPGNKKNRTVYVGHSVNDLLCLLKADIGIVFTNCSSSLRTIASKLKILLVPLFPGLVQKQKEQGHSHGGYFSNQEKGILYTVSNWTEIHAFIMSDEGQFQWRHQLSFERESMEMLASFKEEEEKRRYKEMDIDKTV</sequence>
<proteinExistence type="predicted"/>
<comment type="caution">
    <text evidence="1">The sequence shown here is derived from an EMBL/GenBank/DDBJ whole genome shotgun (WGS) entry which is preliminary data.</text>
</comment>
<dbReference type="PANTHER" id="PTHR43198:SF2">
    <property type="entry name" value="SI:CH1073-67J19.1-RELATED"/>
    <property type="match status" value="1"/>
</dbReference>
<organism evidence="1 2">
    <name type="scientific">Trapa incisa</name>
    <dbReference type="NCBI Taxonomy" id="236973"/>
    <lineage>
        <taxon>Eukaryota</taxon>
        <taxon>Viridiplantae</taxon>
        <taxon>Streptophyta</taxon>
        <taxon>Embryophyta</taxon>
        <taxon>Tracheophyta</taxon>
        <taxon>Spermatophyta</taxon>
        <taxon>Magnoliopsida</taxon>
        <taxon>eudicotyledons</taxon>
        <taxon>Gunneridae</taxon>
        <taxon>Pentapetalae</taxon>
        <taxon>rosids</taxon>
        <taxon>malvids</taxon>
        <taxon>Myrtales</taxon>
        <taxon>Lythraceae</taxon>
        <taxon>Trapa</taxon>
    </lineage>
</organism>
<dbReference type="AlphaFoldDB" id="A0AAN7JQI6"/>
<dbReference type="EMBL" id="JAXIOK010000017">
    <property type="protein sequence ID" value="KAK4751524.1"/>
    <property type="molecule type" value="Genomic_DNA"/>
</dbReference>
<dbReference type="InterPro" id="IPR036412">
    <property type="entry name" value="HAD-like_sf"/>
</dbReference>
<dbReference type="InterPro" id="IPR023214">
    <property type="entry name" value="HAD_sf"/>
</dbReference>
<evidence type="ECO:0000313" key="1">
    <source>
        <dbReference type="EMBL" id="KAK4751524.1"/>
    </source>
</evidence>
<dbReference type="PANTHER" id="PTHR43198">
    <property type="entry name" value="BIFUNCTIONAL TH2 PROTEIN"/>
    <property type="match status" value="1"/>
</dbReference>
<gene>
    <name evidence="1" type="ORF">SAY87_005006</name>
</gene>
<protein>
    <submittedName>
        <fullName evidence="1">Uncharacterized protein</fullName>
    </submittedName>
</protein>
<keyword evidence="2" id="KW-1185">Reference proteome</keyword>
<dbReference type="GO" id="GO:0005829">
    <property type="term" value="C:cytosol"/>
    <property type="evidence" value="ECO:0007669"/>
    <property type="project" value="TreeGrafter"/>
</dbReference>
<accession>A0AAN7JQI6</accession>